<name>A0ABQ1LYG6_9BACT</name>
<dbReference type="InterPro" id="IPR029044">
    <property type="entry name" value="Nucleotide-diphossugar_trans"/>
</dbReference>
<dbReference type="SUPFAM" id="SSF53448">
    <property type="entry name" value="Nucleotide-diphospho-sugar transferases"/>
    <property type="match status" value="1"/>
</dbReference>
<dbReference type="PANTHER" id="PTHR22916">
    <property type="entry name" value="GLYCOSYLTRANSFERASE"/>
    <property type="match status" value="1"/>
</dbReference>
<protein>
    <recommendedName>
        <fullName evidence="1">Glycosyltransferase 2-like domain-containing protein</fullName>
    </recommendedName>
</protein>
<sequence>MGNNLLVSILIPNYNKANYLTETLDSVLAQTYTHWECIIVDDHSTDNSWEILEEYARLDQRIKVFKRPVDRKPGGNAARNFAFENSKGTYIQWLDSDDLIHKNKISEQVSCLQASEGNSVSVANWKWINESSDIVKKNEFAGNISNIKSRWDHYPDNGLNLILWLFKNKSFIPIHAYLISKKILEESGLWNEDLIQNQDGEFMVRVLIKCEKVSFINSVYTYYRRPDSNHLSKQTTFQSWESWYDSYVLCDNLILEKKDDLDTRKVLIKNFEMLILSTLFDYPEIAKKSWKRIKTLCPKCFLDFKKPKIFILFSLFGFENTLKARKILKRFKIIRN</sequence>
<comment type="caution">
    <text evidence="2">The sequence shown here is derived from an EMBL/GenBank/DDBJ whole genome shotgun (WGS) entry which is preliminary data.</text>
</comment>
<keyword evidence="3" id="KW-1185">Reference proteome</keyword>
<dbReference type="EMBL" id="BMFD01000002">
    <property type="protein sequence ID" value="GGC31654.1"/>
    <property type="molecule type" value="Genomic_DNA"/>
</dbReference>
<evidence type="ECO:0000259" key="1">
    <source>
        <dbReference type="Pfam" id="PF00535"/>
    </source>
</evidence>
<dbReference type="Gene3D" id="3.90.550.10">
    <property type="entry name" value="Spore Coat Polysaccharide Biosynthesis Protein SpsA, Chain A"/>
    <property type="match status" value="1"/>
</dbReference>
<proteinExistence type="predicted"/>
<evidence type="ECO:0000313" key="3">
    <source>
        <dbReference type="Proteomes" id="UP000635885"/>
    </source>
</evidence>
<dbReference type="Pfam" id="PF00535">
    <property type="entry name" value="Glycos_transf_2"/>
    <property type="match status" value="1"/>
</dbReference>
<gene>
    <name evidence="2" type="ORF">GCM10010993_08260</name>
</gene>
<dbReference type="PANTHER" id="PTHR22916:SF3">
    <property type="entry name" value="UDP-GLCNAC:BETAGAL BETA-1,3-N-ACETYLGLUCOSAMINYLTRANSFERASE-LIKE PROTEIN 1"/>
    <property type="match status" value="1"/>
</dbReference>
<dbReference type="CDD" id="cd00761">
    <property type="entry name" value="Glyco_tranf_GTA_type"/>
    <property type="match status" value="1"/>
</dbReference>
<dbReference type="Proteomes" id="UP000635885">
    <property type="component" value="Unassembled WGS sequence"/>
</dbReference>
<accession>A0ABQ1LYG6</accession>
<organism evidence="2 3">
    <name type="scientific">Belliella aquatica</name>
    <dbReference type="NCBI Taxonomy" id="1323734"/>
    <lineage>
        <taxon>Bacteria</taxon>
        <taxon>Pseudomonadati</taxon>
        <taxon>Bacteroidota</taxon>
        <taxon>Cytophagia</taxon>
        <taxon>Cytophagales</taxon>
        <taxon>Cyclobacteriaceae</taxon>
        <taxon>Belliella</taxon>
    </lineage>
</organism>
<dbReference type="RefSeq" id="WP_188439999.1">
    <property type="nucleotide sequence ID" value="NZ_BMFD01000002.1"/>
</dbReference>
<dbReference type="InterPro" id="IPR001173">
    <property type="entry name" value="Glyco_trans_2-like"/>
</dbReference>
<evidence type="ECO:0000313" key="2">
    <source>
        <dbReference type="EMBL" id="GGC31654.1"/>
    </source>
</evidence>
<feature type="domain" description="Glycosyltransferase 2-like" evidence="1">
    <location>
        <begin position="8"/>
        <end position="186"/>
    </location>
</feature>
<reference evidence="3" key="1">
    <citation type="journal article" date="2019" name="Int. J. Syst. Evol. Microbiol.">
        <title>The Global Catalogue of Microorganisms (GCM) 10K type strain sequencing project: providing services to taxonomists for standard genome sequencing and annotation.</title>
        <authorList>
            <consortium name="The Broad Institute Genomics Platform"/>
            <consortium name="The Broad Institute Genome Sequencing Center for Infectious Disease"/>
            <person name="Wu L."/>
            <person name="Ma J."/>
        </authorList>
    </citation>
    <scope>NUCLEOTIDE SEQUENCE [LARGE SCALE GENOMIC DNA]</scope>
    <source>
        <strain evidence="3">CGMCC 1.12479</strain>
    </source>
</reference>